<dbReference type="SUPFAM" id="SSF52821">
    <property type="entry name" value="Rhodanese/Cell cycle control phosphatase"/>
    <property type="match status" value="1"/>
</dbReference>
<organism evidence="3 4">
    <name type="scientific">Pseudaquabacterium pictum</name>
    <dbReference type="NCBI Taxonomy" id="2315236"/>
    <lineage>
        <taxon>Bacteria</taxon>
        <taxon>Pseudomonadati</taxon>
        <taxon>Pseudomonadota</taxon>
        <taxon>Betaproteobacteria</taxon>
        <taxon>Burkholderiales</taxon>
        <taxon>Sphaerotilaceae</taxon>
        <taxon>Pseudaquabacterium</taxon>
    </lineage>
</organism>
<sequence>MPLRSLTPAEAAADLGGFDAILDARSPAEFAEDHLPGAVNWPVLDDEQRRIVGTLYVQTSALEARKLGATMVARNIADHLDRWIADKPRDWQPLVYCWRGGQRSGSLAWFLDQIGFRTAKLAGGYKGFRAVVRQDLEAWPARFQFRVLAGRTGSGKTRLLQALAAAGAQVLDLEGLAAHRGSILGGLPGQPQPTQKAFDNRLWQALRALDPARPVYVESESKKIGRLQVPEALIGQMHAQGEVLRVQMPDDARVQLLLEDYGFFAQDVERFCQLLDGLVALRGKETVARWQAQARAGDWAAVFSDMMLQHYDPLYNRSMDRHYASYAQARPVQLADGSAPALDTAARALLTQRP</sequence>
<accession>A0A480AH30</accession>
<evidence type="ECO:0000256" key="1">
    <source>
        <dbReference type="ARBA" id="ARBA00023266"/>
    </source>
</evidence>
<evidence type="ECO:0000259" key="2">
    <source>
        <dbReference type="PROSITE" id="PS50206"/>
    </source>
</evidence>
<feature type="domain" description="Rhodanese" evidence="2">
    <location>
        <begin position="21"/>
        <end position="137"/>
    </location>
</feature>
<dbReference type="PANTHER" id="PTHR30401">
    <property type="entry name" value="TRNA 2-SELENOURIDINE SYNTHASE"/>
    <property type="match status" value="1"/>
</dbReference>
<protein>
    <submittedName>
        <fullName evidence="3">tRNA 2-selenouridine synthase</fullName>
    </submittedName>
</protein>
<keyword evidence="1" id="KW-0711">Selenium</keyword>
<name>A0A480AH30_9BURK</name>
<dbReference type="GO" id="GO:0043828">
    <property type="term" value="F:tRNA 2-selenouridine synthase activity"/>
    <property type="evidence" value="ECO:0007669"/>
    <property type="project" value="InterPro"/>
</dbReference>
<dbReference type="NCBIfam" id="NF008750">
    <property type="entry name" value="PRK11784.1-2"/>
    <property type="match status" value="1"/>
</dbReference>
<dbReference type="InterPro" id="IPR058840">
    <property type="entry name" value="AAA_SelU"/>
</dbReference>
<dbReference type="RefSeq" id="WP_137730853.1">
    <property type="nucleotide sequence ID" value="NZ_BJCL01000001.1"/>
</dbReference>
<comment type="caution">
    <text evidence="3">The sequence shown here is derived from an EMBL/GenBank/DDBJ whole genome shotgun (WGS) entry which is preliminary data.</text>
</comment>
<dbReference type="Proteomes" id="UP000301751">
    <property type="component" value="Unassembled WGS sequence"/>
</dbReference>
<proteinExistence type="predicted"/>
<evidence type="ECO:0000313" key="4">
    <source>
        <dbReference type="Proteomes" id="UP000301751"/>
    </source>
</evidence>
<keyword evidence="4" id="KW-1185">Reference proteome</keyword>
<dbReference type="EMBL" id="BJCL01000001">
    <property type="protein sequence ID" value="GCL61069.1"/>
    <property type="molecule type" value="Genomic_DNA"/>
</dbReference>
<dbReference type="AlphaFoldDB" id="A0A480AH30"/>
<evidence type="ECO:0000313" key="3">
    <source>
        <dbReference type="EMBL" id="GCL61069.1"/>
    </source>
</evidence>
<reference evidence="4" key="1">
    <citation type="submission" date="2019-03" db="EMBL/GenBank/DDBJ databases">
        <title>Aquabacterium pictum sp.nov., the first bacteriochlorophyll a-containing freshwater bacterium in the genus Aquabacterium of the class Betaproteobacteria.</title>
        <authorList>
            <person name="Hirose S."/>
            <person name="Tank M."/>
            <person name="Hara E."/>
            <person name="Tamaki H."/>
            <person name="Takaichi S."/>
            <person name="Haruta S."/>
            <person name="Hanada S."/>
        </authorList>
    </citation>
    <scope>NUCLEOTIDE SEQUENCE [LARGE SCALE GENOMIC DNA]</scope>
    <source>
        <strain evidence="4">W35</strain>
    </source>
</reference>
<dbReference type="NCBIfam" id="TIGR03167">
    <property type="entry name" value="tRNA_sel_U_synt"/>
    <property type="match status" value="1"/>
</dbReference>
<dbReference type="InterPro" id="IPR017582">
    <property type="entry name" value="SelU"/>
</dbReference>
<dbReference type="GO" id="GO:0002098">
    <property type="term" value="P:tRNA wobble uridine modification"/>
    <property type="evidence" value="ECO:0007669"/>
    <property type="project" value="InterPro"/>
</dbReference>
<dbReference type="PANTHER" id="PTHR30401:SF0">
    <property type="entry name" value="TRNA 2-SELENOURIDINE SYNTHASE"/>
    <property type="match status" value="1"/>
</dbReference>
<dbReference type="Pfam" id="PF00581">
    <property type="entry name" value="Rhodanese"/>
    <property type="match status" value="1"/>
</dbReference>
<dbReference type="PROSITE" id="PS50206">
    <property type="entry name" value="RHODANESE_3"/>
    <property type="match status" value="1"/>
</dbReference>
<dbReference type="NCBIfam" id="NF008752">
    <property type="entry name" value="PRK11784.1-4"/>
    <property type="match status" value="1"/>
</dbReference>
<dbReference type="OrthoDB" id="9808735at2"/>
<gene>
    <name evidence="3" type="ORF">AQPW35_01500</name>
</gene>
<dbReference type="Pfam" id="PF26341">
    <property type="entry name" value="AAA_SelU"/>
    <property type="match status" value="1"/>
</dbReference>
<dbReference type="InterPro" id="IPR036873">
    <property type="entry name" value="Rhodanese-like_dom_sf"/>
</dbReference>
<dbReference type="SMART" id="SM00450">
    <property type="entry name" value="RHOD"/>
    <property type="match status" value="1"/>
</dbReference>
<dbReference type="InterPro" id="IPR001763">
    <property type="entry name" value="Rhodanese-like_dom"/>
</dbReference>
<dbReference type="Gene3D" id="3.40.250.10">
    <property type="entry name" value="Rhodanese-like domain"/>
    <property type="match status" value="1"/>
</dbReference>